<dbReference type="Gene3D" id="3.30.70.1430">
    <property type="entry name" value="Multidrug efflux transporter AcrB pore domain"/>
    <property type="match status" value="1"/>
</dbReference>
<evidence type="ECO:0000313" key="3">
    <source>
        <dbReference type="Proteomes" id="UP000019402"/>
    </source>
</evidence>
<feature type="transmembrane region" description="Helical" evidence="1">
    <location>
        <begin position="28"/>
        <end position="45"/>
    </location>
</feature>
<dbReference type="Proteomes" id="UP000019402">
    <property type="component" value="Unassembled WGS sequence"/>
</dbReference>
<gene>
    <name evidence="2" type="ORF">JCM21142_31057</name>
</gene>
<dbReference type="EMBL" id="BAMD01000009">
    <property type="protein sequence ID" value="GAF02423.1"/>
    <property type="molecule type" value="Genomic_DNA"/>
</dbReference>
<protein>
    <submittedName>
        <fullName evidence="2">Swarming motility protein SwrC</fullName>
    </submittedName>
</protein>
<sequence>MAQRKDEDVEEHGYRKFKPTFAALKNKNTIYLLTFFLFIAGITSYQSMERELFPEVVIPYIMVRTLHPGNSPSDMENLITRPIEKELKGLNGVKKMSSSSYQDYSLIVVEFETDVEVKQALQDVKDQVDKAKTELPDDLDEDPVVDDIDFTEFPILNINLSGDYSIYELKKFAEDLQDDFEALRSVREADIIGVDEREIQINVDPFRLEAMDLTFYDVEQASSLKMSP</sequence>
<dbReference type="PANTHER" id="PTHR32063:SF24">
    <property type="entry name" value="CATION EFFLUX SYSTEM (ACRB_ACRD_ACRF FAMILY)"/>
    <property type="match status" value="1"/>
</dbReference>
<dbReference type="AlphaFoldDB" id="W7Y4B7"/>
<comment type="caution">
    <text evidence="2">The sequence shown here is derived from an EMBL/GenBank/DDBJ whole genome shotgun (WGS) entry which is preliminary data.</text>
</comment>
<reference evidence="2 3" key="1">
    <citation type="journal article" date="2014" name="Genome Announc.">
        <title>Draft Genome Sequence of Cytophaga fermentans JCM 21142T, a Facultative Anaerobe Isolated from Marine Mud.</title>
        <authorList>
            <person name="Starns D."/>
            <person name="Oshima K."/>
            <person name="Suda W."/>
            <person name="Iino T."/>
            <person name="Yuki M."/>
            <person name="Inoue J."/>
            <person name="Kitamura K."/>
            <person name="Iida T."/>
            <person name="Darby A."/>
            <person name="Hattori M."/>
            <person name="Ohkuma M."/>
        </authorList>
    </citation>
    <scope>NUCLEOTIDE SEQUENCE [LARGE SCALE GENOMIC DNA]</scope>
    <source>
        <strain evidence="2 3">JCM 21142</strain>
    </source>
</reference>
<dbReference type="PANTHER" id="PTHR32063">
    <property type="match status" value="1"/>
</dbReference>
<proteinExistence type="predicted"/>
<keyword evidence="1" id="KW-0472">Membrane</keyword>
<dbReference type="SUPFAM" id="SSF82693">
    <property type="entry name" value="Multidrug efflux transporter AcrB pore domain, PN1, PN2, PC1 and PC2 subdomains"/>
    <property type="match status" value="1"/>
</dbReference>
<evidence type="ECO:0000313" key="2">
    <source>
        <dbReference type="EMBL" id="GAF02423.1"/>
    </source>
</evidence>
<keyword evidence="3" id="KW-1185">Reference proteome</keyword>
<accession>W7Y4B7</accession>
<dbReference type="GO" id="GO:0005886">
    <property type="term" value="C:plasma membrane"/>
    <property type="evidence" value="ECO:0007669"/>
    <property type="project" value="TreeGrafter"/>
</dbReference>
<dbReference type="GO" id="GO:0042910">
    <property type="term" value="F:xenobiotic transmembrane transporter activity"/>
    <property type="evidence" value="ECO:0007669"/>
    <property type="project" value="TreeGrafter"/>
</dbReference>
<organism evidence="2 3">
    <name type="scientific">Saccharicrinis fermentans DSM 9555 = JCM 21142</name>
    <dbReference type="NCBI Taxonomy" id="869213"/>
    <lineage>
        <taxon>Bacteria</taxon>
        <taxon>Pseudomonadati</taxon>
        <taxon>Bacteroidota</taxon>
        <taxon>Bacteroidia</taxon>
        <taxon>Marinilabiliales</taxon>
        <taxon>Marinilabiliaceae</taxon>
        <taxon>Saccharicrinis</taxon>
    </lineage>
</organism>
<evidence type="ECO:0000256" key="1">
    <source>
        <dbReference type="SAM" id="Phobius"/>
    </source>
</evidence>
<dbReference type="InterPro" id="IPR001036">
    <property type="entry name" value="Acrflvin-R"/>
</dbReference>
<name>W7Y4B7_9BACT</name>
<dbReference type="eggNOG" id="COG0841">
    <property type="taxonomic scope" value="Bacteria"/>
</dbReference>
<dbReference type="Pfam" id="PF00873">
    <property type="entry name" value="ACR_tran"/>
    <property type="match status" value="1"/>
</dbReference>
<keyword evidence="1" id="KW-1133">Transmembrane helix</keyword>
<keyword evidence="1" id="KW-0812">Transmembrane</keyword>